<dbReference type="SMART" id="SM00479">
    <property type="entry name" value="EXOIII"/>
    <property type="match status" value="1"/>
</dbReference>
<organism evidence="8 9">
    <name type="scientific">Leucocoprinus birnbaumii</name>
    <dbReference type="NCBI Taxonomy" id="56174"/>
    <lineage>
        <taxon>Eukaryota</taxon>
        <taxon>Fungi</taxon>
        <taxon>Dikarya</taxon>
        <taxon>Basidiomycota</taxon>
        <taxon>Agaricomycotina</taxon>
        <taxon>Agaricomycetes</taxon>
        <taxon>Agaricomycetidae</taxon>
        <taxon>Agaricales</taxon>
        <taxon>Agaricineae</taxon>
        <taxon>Agaricaceae</taxon>
        <taxon>Leucocoprinus</taxon>
    </lineage>
</organism>
<evidence type="ECO:0000256" key="1">
    <source>
        <dbReference type="ARBA" id="ARBA00022552"/>
    </source>
</evidence>
<accession>A0AAD5YYM2</accession>
<protein>
    <recommendedName>
        <fullName evidence="7">Exonuclease domain-containing protein</fullName>
    </recommendedName>
</protein>
<evidence type="ECO:0000313" key="9">
    <source>
        <dbReference type="Proteomes" id="UP001213000"/>
    </source>
</evidence>
<proteinExistence type="predicted"/>
<keyword evidence="6" id="KW-0812">Transmembrane</keyword>
<evidence type="ECO:0000259" key="7">
    <source>
        <dbReference type="SMART" id="SM00479"/>
    </source>
</evidence>
<dbReference type="GO" id="GO:0003676">
    <property type="term" value="F:nucleic acid binding"/>
    <property type="evidence" value="ECO:0007669"/>
    <property type="project" value="InterPro"/>
</dbReference>
<evidence type="ECO:0000256" key="5">
    <source>
        <dbReference type="ARBA" id="ARBA00025599"/>
    </source>
</evidence>
<evidence type="ECO:0000256" key="4">
    <source>
        <dbReference type="ARBA" id="ARBA00022839"/>
    </source>
</evidence>
<keyword evidence="3" id="KW-0378">Hydrolase</keyword>
<keyword evidence="1" id="KW-0698">rRNA processing</keyword>
<sequence>MPRTERDYVSLSCLCVGVGPGGTTSMLAYDALFLSKLILAWTLFYSVLCSRVAVVSWFGNVQFESFVSPGTHVVTDYRTSITGITEQHLNSSEAQPFNAVQQRVSELIKGKVLIGHCLWNDLSVLGIPHPAVDTRDVALYMPFRNGLKAQQMVGLPTLMWNLMTREIQQAGEHIHPVENARAVMDLYRSYNGPWESAIDKGNWPCILPPSTFSRCYT</sequence>
<keyword evidence="6" id="KW-1133">Transmembrane helix</keyword>
<dbReference type="InterPro" id="IPR013520">
    <property type="entry name" value="Ribonucl_H"/>
</dbReference>
<comment type="function">
    <text evidence="5">Exoribonuclease involved in ribosome biosynthesis. Involved in the processing of ITS1, the internal transcribed spacer localized between the 18S and 5.8S rRNAs.</text>
</comment>
<dbReference type="InterPro" id="IPR012337">
    <property type="entry name" value="RNaseH-like_sf"/>
</dbReference>
<keyword evidence="9" id="KW-1185">Reference proteome</keyword>
<reference evidence="8" key="1">
    <citation type="submission" date="2022-07" db="EMBL/GenBank/DDBJ databases">
        <title>Genome Sequence of Leucocoprinus birnbaumii.</title>
        <authorList>
            <person name="Buettner E."/>
        </authorList>
    </citation>
    <scope>NUCLEOTIDE SEQUENCE</scope>
    <source>
        <strain evidence="8">VT141</strain>
    </source>
</reference>
<dbReference type="GO" id="GO:0006364">
    <property type="term" value="P:rRNA processing"/>
    <property type="evidence" value="ECO:0007669"/>
    <property type="project" value="UniProtKB-KW"/>
</dbReference>
<dbReference type="InterPro" id="IPR036397">
    <property type="entry name" value="RNaseH_sf"/>
</dbReference>
<feature type="domain" description="Exonuclease" evidence="7">
    <location>
        <begin position="7"/>
        <end position="196"/>
    </location>
</feature>
<keyword evidence="4" id="KW-0269">Exonuclease</keyword>
<dbReference type="EMBL" id="JANIEX010000139">
    <property type="protein sequence ID" value="KAJ3572515.1"/>
    <property type="molecule type" value="Genomic_DNA"/>
</dbReference>
<name>A0AAD5YYM2_9AGAR</name>
<feature type="transmembrane region" description="Helical" evidence="6">
    <location>
        <begin position="38"/>
        <end position="58"/>
    </location>
</feature>
<dbReference type="Proteomes" id="UP001213000">
    <property type="component" value="Unassembled WGS sequence"/>
</dbReference>
<evidence type="ECO:0000256" key="3">
    <source>
        <dbReference type="ARBA" id="ARBA00022801"/>
    </source>
</evidence>
<gene>
    <name evidence="8" type="ORF">NP233_g3029</name>
</gene>
<evidence type="ECO:0000256" key="6">
    <source>
        <dbReference type="SAM" id="Phobius"/>
    </source>
</evidence>
<comment type="caution">
    <text evidence="8">The sequence shown here is derived from an EMBL/GenBank/DDBJ whole genome shotgun (WGS) entry which is preliminary data.</text>
</comment>
<dbReference type="GO" id="GO:0005634">
    <property type="term" value="C:nucleus"/>
    <property type="evidence" value="ECO:0007669"/>
    <property type="project" value="TreeGrafter"/>
</dbReference>
<evidence type="ECO:0000256" key="2">
    <source>
        <dbReference type="ARBA" id="ARBA00022722"/>
    </source>
</evidence>
<keyword evidence="6" id="KW-0472">Membrane</keyword>
<dbReference type="PANTHER" id="PTHR12801:SF45">
    <property type="entry name" value="RNA EXONUCLEASE 4"/>
    <property type="match status" value="1"/>
</dbReference>
<keyword evidence="2" id="KW-0540">Nuclease</keyword>
<dbReference type="PANTHER" id="PTHR12801">
    <property type="entry name" value="RNA EXONUCLEASE REXO1 / RECO3 FAMILY MEMBER-RELATED"/>
    <property type="match status" value="1"/>
</dbReference>
<dbReference type="InterPro" id="IPR047021">
    <property type="entry name" value="REXO1/3/4-like"/>
</dbReference>
<dbReference type="SUPFAM" id="SSF53098">
    <property type="entry name" value="Ribonuclease H-like"/>
    <property type="match status" value="1"/>
</dbReference>
<evidence type="ECO:0000313" key="8">
    <source>
        <dbReference type="EMBL" id="KAJ3572515.1"/>
    </source>
</evidence>
<dbReference type="Gene3D" id="3.30.420.10">
    <property type="entry name" value="Ribonuclease H-like superfamily/Ribonuclease H"/>
    <property type="match status" value="1"/>
</dbReference>
<dbReference type="AlphaFoldDB" id="A0AAD5YYM2"/>
<dbReference type="GO" id="GO:0004527">
    <property type="term" value="F:exonuclease activity"/>
    <property type="evidence" value="ECO:0007669"/>
    <property type="project" value="UniProtKB-KW"/>
</dbReference>